<organism evidence="1 2">
    <name type="scientific">Candidatus Nitrosocaldus cavascurensis</name>
    <dbReference type="NCBI Taxonomy" id="2058097"/>
    <lineage>
        <taxon>Archaea</taxon>
        <taxon>Nitrososphaerota</taxon>
        <taxon>Nitrososphaeria</taxon>
        <taxon>Candidatus Nitrosocaldales</taxon>
        <taxon>Candidatus Nitrosocaldaceae</taxon>
        <taxon>Candidatus Nitrosocaldus</taxon>
    </lineage>
</organism>
<dbReference type="KEGG" id="ncv:NCAV_1727"/>
<name>A0A2K5ATC6_9ARCH</name>
<keyword evidence="2" id="KW-1185">Reference proteome</keyword>
<reference evidence="2" key="1">
    <citation type="submission" date="2018-01" db="EMBL/GenBank/DDBJ databases">
        <authorList>
            <person name="Kerou L M."/>
        </authorList>
    </citation>
    <scope>NUCLEOTIDE SEQUENCE [LARGE SCALE GENOMIC DNA]</scope>
    <source>
        <strain evidence="2">SCU2</strain>
    </source>
</reference>
<dbReference type="GeneID" id="41595710"/>
<evidence type="ECO:0000313" key="2">
    <source>
        <dbReference type="Proteomes" id="UP000236248"/>
    </source>
</evidence>
<dbReference type="Proteomes" id="UP000236248">
    <property type="component" value="Chromosome NCAV"/>
</dbReference>
<evidence type="ECO:0000313" key="1">
    <source>
        <dbReference type="EMBL" id="SPC34890.1"/>
    </source>
</evidence>
<sequence>MLKQRIDSIKELDEDTKAIMKKIIPAIVPFQHVQHVTYSPIQMSITVTRQVYERIGSPRVGDTLIVTIQKV</sequence>
<proteinExistence type="predicted"/>
<dbReference type="RefSeq" id="WP_148695281.1">
    <property type="nucleotide sequence ID" value="NZ_LT981265.1"/>
</dbReference>
<gene>
    <name evidence="1" type="ORF">NCAV_1727</name>
</gene>
<accession>A0A2K5ATC6</accession>
<protein>
    <submittedName>
        <fullName evidence="1">Uncharacterized protein</fullName>
    </submittedName>
</protein>
<dbReference type="EMBL" id="LT981265">
    <property type="protein sequence ID" value="SPC34890.1"/>
    <property type="molecule type" value="Genomic_DNA"/>
</dbReference>
<dbReference type="AlphaFoldDB" id="A0A2K5ATC6"/>